<comment type="caution">
    <text evidence="1">The sequence shown here is derived from an EMBL/GenBank/DDBJ whole genome shotgun (WGS) entry which is preliminary data.</text>
</comment>
<sequence length="153" mass="16387">MDADQLAFNEALNERARAVLLAAGCKPARIGADGMVKMGFELALQPPRPEIGSPGMHPLTARIMLSYPIFRIASPEVGRAMQNAYLNRRPNSVFTKARRRDHAKASKGLAKCRQALLGAGWTLPPDDGGFILFAVPPDPVLLAAMEAADPGTP</sequence>
<reference evidence="1 2" key="1">
    <citation type="submission" date="2024-09" db="EMBL/GenBank/DDBJ databases">
        <authorList>
            <person name="Lee S.D."/>
        </authorList>
    </citation>
    <scope>NUCLEOTIDE SEQUENCE [LARGE SCALE GENOMIC DNA]</scope>
    <source>
        <strain evidence="1 2">N8-3</strain>
    </source>
</reference>
<protein>
    <submittedName>
        <fullName evidence="1">Uncharacterized protein</fullName>
    </submittedName>
</protein>
<dbReference type="Proteomes" id="UP001592531">
    <property type="component" value="Unassembled WGS sequence"/>
</dbReference>
<gene>
    <name evidence="1" type="ORF">ACEZDE_18760</name>
</gene>
<name>A0ABV6VYK2_9ACTN</name>
<proteinExistence type="predicted"/>
<dbReference type="EMBL" id="JBHFAB010000013">
    <property type="protein sequence ID" value="MFC1418656.1"/>
    <property type="molecule type" value="Genomic_DNA"/>
</dbReference>
<organism evidence="1 2">
    <name type="scientific">Streptacidiphilus cavernicola</name>
    <dbReference type="NCBI Taxonomy" id="3342716"/>
    <lineage>
        <taxon>Bacteria</taxon>
        <taxon>Bacillati</taxon>
        <taxon>Actinomycetota</taxon>
        <taxon>Actinomycetes</taxon>
        <taxon>Kitasatosporales</taxon>
        <taxon>Streptomycetaceae</taxon>
        <taxon>Streptacidiphilus</taxon>
    </lineage>
</organism>
<keyword evidence="2" id="KW-1185">Reference proteome</keyword>
<accession>A0ABV6VYK2</accession>
<evidence type="ECO:0000313" key="1">
    <source>
        <dbReference type="EMBL" id="MFC1418656.1"/>
    </source>
</evidence>
<evidence type="ECO:0000313" key="2">
    <source>
        <dbReference type="Proteomes" id="UP001592531"/>
    </source>
</evidence>
<dbReference type="RefSeq" id="WP_380537452.1">
    <property type="nucleotide sequence ID" value="NZ_JBHFAB010000013.1"/>
</dbReference>